<sequence length="78" mass="8372">MNGELVALVTEAEGDDPLRALRAAAELRRQVDRLAAVQVRRARVQGMSWVQIAQALGVSKQAVHKKFGGGRLFGGGCE</sequence>
<dbReference type="Proteomes" id="UP001551675">
    <property type="component" value="Unassembled WGS sequence"/>
</dbReference>
<gene>
    <name evidence="1" type="ORF">AB0I59_13470</name>
</gene>
<dbReference type="EMBL" id="JBFALK010000006">
    <property type="protein sequence ID" value="MEV0969641.1"/>
    <property type="molecule type" value="Genomic_DNA"/>
</dbReference>
<accession>A0ABV3GDI9</accession>
<evidence type="ECO:0008006" key="3">
    <source>
        <dbReference type="Google" id="ProtNLM"/>
    </source>
</evidence>
<reference evidence="1 2" key="1">
    <citation type="submission" date="2024-06" db="EMBL/GenBank/DDBJ databases">
        <title>The Natural Products Discovery Center: Release of the First 8490 Sequenced Strains for Exploring Actinobacteria Biosynthetic Diversity.</title>
        <authorList>
            <person name="Kalkreuter E."/>
            <person name="Kautsar S.A."/>
            <person name="Yang D."/>
            <person name="Bader C.D."/>
            <person name="Teijaro C.N."/>
            <person name="Fluegel L."/>
            <person name="Davis C.M."/>
            <person name="Simpson J.R."/>
            <person name="Lauterbach L."/>
            <person name="Steele A.D."/>
            <person name="Gui C."/>
            <person name="Meng S."/>
            <person name="Li G."/>
            <person name="Viehrig K."/>
            <person name="Ye F."/>
            <person name="Su P."/>
            <person name="Kiefer A.F."/>
            <person name="Nichols A."/>
            <person name="Cepeda A.J."/>
            <person name="Yan W."/>
            <person name="Fan B."/>
            <person name="Jiang Y."/>
            <person name="Adhikari A."/>
            <person name="Zheng C.-J."/>
            <person name="Schuster L."/>
            <person name="Cowan T.M."/>
            <person name="Smanski M.J."/>
            <person name="Chevrette M.G."/>
            <person name="De Carvalho L.P.S."/>
            <person name="Shen B."/>
        </authorList>
    </citation>
    <scope>NUCLEOTIDE SEQUENCE [LARGE SCALE GENOMIC DNA]</scope>
    <source>
        <strain evidence="1 2">NPDC050100</strain>
    </source>
</reference>
<evidence type="ECO:0000313" key="2">
    <source>
        <dbReference type="Proteomes" id="UP001551675"/>
    </source>
</evidence>
<keyword evidence="2" id="KW-1185">Reference proteome</keyword>
<name>A0ABV3GDI9_MICGL</name>
<comment type="caution">
    <text evidence="1">The sequence shown here is derived from an EMBL/GenBank/DDBJ whole genome shotgun (WGS) entry which is preliminary data.</text>
</comment>
<evidence type="ECO:0000313" key="1">
    <source>
        <dbReference type="EMBL" id="MEV0969641.1"/>
    </source>
</evidence>
<proteinExistence type="predicted"/>
<protein>
    <recommendedName>
        <fullName evidence="3">HTH domain-containing protein</fullName>
    </recommendedName>
</protein>
<organism evidence="1 2">
    <name type="scientific">Microtetraspora glauca</name>
    <dbReference type="NCBI Taxonomy" id="1996"/>
    <lineage>
        <taxon>Bacteria</taxon>
        <taxon>Bacillati</taxon>
        <taxon>Actinomycetota</taxon>
        <taxon>Actinomycetes</taxon>
        <taxon>Streptosporangiales</taxon>
        <taxon>Streptosporangiaceae</taxon>
        <taxon>Microtetraspora</taxon>
    </lineage>
</organism>
<dbReference type="RefSeq" id="WP_358132621.1">
    <property type="nucleotide sequence ID" value="NZ_JBFALK010000006.1"/>
</dbReference>